<evidence type="ECO:0000256" key="6">
    <source>
        <dbReference type="RuleBase" id="RU363094"/>
    </source>
</evidence>
<evidence type="ECO:0000256" key="5">
    <source>
        <dbReference type="HAMAP-Rule" id="MF_02210"/>
    </source>
</evidence>
<dbReference type="OrthoDB" id="9796919at2"/>
<evidence type="ECO:0000313" key="9">
    <source>
        <dbReference type="Proteomes" id="UP000242642"/>
    </source>
</evidence>
<organism evidence="8 9">
    <name type="scientific">Thorsellia anophelis DSM 18579</name>
    <dbReference type="NCBI Taxonomy" id="1123402"/>
    <lineage>
        <taxon>Bacteria</taxon>
        <taxon>Pseudomonadati</taxon>
        <taxon>Pseudomonadota</taxon>
        <taxon>Gammaproteobacteria</taxon>
        <taxon>Enterobacterales</taxon>
        <taxon>Thorselliaceae</taxon>
        <taxon>Thorsellia</taxon>
    </lineage>
</organism>
<protein>
    <recommendedName>
        <fullName evidence="5 6">[Ribosomal protein bS18]-alanine N-acetyltransferase</fullName>
        <ecNumber evidence="5 6">2.3.1.266</ecNumber>
    </recommendedName>
</protein>
<dbReference type="PANTHER" id="PTHR43420:SF12">
    <property type="entry name" value="N-ACETYLTRANSFERASE DOMAIN-CONTAINING PROTEIN"/>
    <property type="match status" value="1"/>
</dbReference>
<keyword evidence="4 5" id="KW-0012">Acyltransferase</keyword>
<keyword evidence="2 5" id="KW-0963">Cytoplasm</keyword>
<keyword evidence="9" id="KW-1185">Reference proteome</keyword>
<dbReference type="EMBL" id="FOHV01000025">
    <property type="protein sequence ID" value="SET43171.1"/>
    <property type="molecule type" value="Genomic_DNA"/>
</dbReference>
<dbReference type="InterPro" id="IPR043690">
    <property type="entry name" value="RimI"/>
</dbReference>
<dbReference type="InterPro" id="IPR016181">
    <property type="entry name" value="Acyl_CoA_acyltransferase"/>
</dbReference>
<evidence type="ECO:0000256" key="3">
    <source>
        <dbReference type="ARBA" id="ARBA00022679"/>
    </source>
</evidence>
<dbReference type="NCBIfam" id="NF007025">
    <property type="entry name" value="PRK09491.1"/>
    <property type="match status" value="1"/>
</dbReference>
<dbReference type="InterPro" id="IPR000182">
    <property type="entry name" value="GNAT_dom"/>
</dbReference>
<name>A0A1I0ED45_9GAMM</name>
<dbReference type="PROSITE" id="PS51186">
    <property type="entry name" value="GNAT"/>
    <property type="match status" value="1"/>
</dbReference>
<dbReference type="AlphaFoldDB" id="A0A1I0ED45"/>
<dbReference type="Pfam" id="PF00583">
    <property type="entry name" value="Acetyltransf_1"/>
    <property type="match status" value="1"/>
</dbReference>
<feature type="active site" description="Proton acceptor" evidence="5">
    <location>
        <position position="103"/>
    </location>
</feature>
<dbReference type="SUPFAM" id="SSF55729">
    <property type="entry name" value="Acyl-CoA N-acyltransferases (Nat)"/>
    <property type="match status" value="1"/>
</dbReference>
<feature type="binding site" evidence="5">
    <location>
        <begin position="69"/>
        <end position="71"/>
    </location>
    <ligand>
        <name>acetyl-CoA</name>
        <dbReference type="ChEBI" id="CHEBI:57288"/>
    </ligand>
</feature>
<comment type="caution">
    <text evidence="5">Lacks conserved residue(s) required for the propagation of feature annotation.</text>
</comment>
<reference evidence="9" key="1">
    <citation type="submission" date="2016-10" db="EMBL/GenBank/DDBJ databases">
        <authorList>
            <person name="Varghese N."/>
            <person name="Submissions S."/>
        </authorList>
    </citation>
    <scope>NUCLEOTIDE SEQUENCE [LARGE SCALE GENOMIC DNA]</scope>
    <source>
        <strain evidence="9">DSM 18579</strain>
    </source>
</reference>
<proteinExistence type="inferred from homology"/>
<feature type="domain" description="N-acetyltransferase" evidence="7">
    <location>
        <begin position="2"/>
        <end position="147"/>
    </location>
</feature>
<dbReference type="GO" id="GO:0008999">
    <property type="term" value="F:protein-N-terminal-alanine acetyltransferase activity"/>
    <property type="evidence" value="ECO:0007669"/>
    <property type="project" value="UniProtKB-UniRule"/>
</dbReference>
<dbReference type="PANTHER" id="PTHR43420">
    <property type="entry name" value="ACETYLTRANSFERASE"/>
    <property type="match status" value="1"/>
</dbReference>
<evidence type="ECO:0000313" key="8">
    <source>
        <dbReference type="EMBL" id="SET43171.1"/>
    </source>
</evidence>
<keyword evidence="3 5" id="KW-0808">Transferase</keyword>
<dbReference type="GO" id="GO:0005737">
    <property type="term" value="C:cytoplasm"/>
    <property type="evidence" value="ECO:0007669"/>
    <property type="project" value="UniProtKB-SubCell"/>
</dbReference>
<evidence type="ECO:0000259" key="7">
    <source>
        <dbReference type="PROSITE" id="PS51186"/>
    </source>
</evidence>
<evidence type="ECO:0000256" key="4">
    <source>
        <dbReference type="ARBA" id="ARBA00023315"/>
    </source>
</evidence>
<gene>
    <name evidence="5" type="primary">rimI</name>
    <name evidence="8" type="ORF">SAMN02583745_02341</name>
</gene>
<dbReference type="Proteomes" id="UP000242642">
    <property type="component" value="Unassembled WGS sequence"/>
</dbReference>
<comment type="similarity">
    <text evidence="1 5 6">Belongs to the acetyltransferase family. RimI subfamily.</text>
</comment>
<evidence type="ECO:0000256" key="2">
    <source>
        <dbReference type="ARBA" id="ARBA00022490"/>
    </source>
</evidence>
<feature type="binding site" evidence="5">
    <location>
        <position position="108"/>
    </location>
    <ligand>
        <name>acetyl-CoA</name>
        <dbReference type="ChEBI" id="CHEBI:57288"/>
    </ligand>
</feature>
<sequence length="148" mass="17131">MLTIRTLSVEQIPEAFEIEIKAHSHPWTRKVFELNFAERYINLGVYDKDTLVAFCICQYVLDEASIYNIAVTPEFQNRGIGYYLLSYLIDKLVEYNISTVWLEVRESNKNAITLYGKLGFNEVNKRVGYYPKGESREDALVMALTLAM</sequence>
<comment type="function">
    <text evidence="5 6">Acetylates the N-terminal alanine of ribosomal protein bS18.</text>
</comment>
<dbReference type="InterPro" id="IPR006464">
    <property type="entry name" value="AcTrfase_RimI/Ard1"/>
</dbReference>
<dbReference type="Gene3D" id="3.40.630.30">
    <property type="match status" value="1"/>
</dbReference>
<evidence type="ECO:0000256" key="1">
    <source>
        <dbReference type="ARBA" id="ARBA00005395"/>
    </source>
</evidence>
<dbReference type="STRING" id="1123402.SAMN02583745_02341"/>
<accession>A0A1I0ED45</accession>
<comment type="subcellular location">
    <subcellularLocation>
        <location evidence="5 6">Cytoplasm</location>
    </subcellularLocation>
</comment>
<dbReference type="EC" id="2.3.1.266" evidence="5 6"/>
<comment type="catalytic activity">
    <reaction evidence="5 6">
        <text>N-terminal L-alanyl-[ribosomal protein bS18] + acetyl-CoA = N-terminal N(alpha)-acetyl-L-alanyl-[ribosomal protein bS18] + CoA + H(+)</text>
        <dbReference type="Rhea" id="RHEA:43756"/>
        <dbReference type="Rhea" id="RHEA-COMP:10676"/>
        <dbReference type="Rhea" id="RHEA-COMP:10677"/>
        <dbReference type="ChEBI" id="CHEBI:15378"/>
        <dbReference type="ChEBI" id="CHEBI:57287"/>
        <dbReference type="ChEBI" id="CHEBI:57288"/>
        <dbReference type="ChEBI" id="CHEBI:64718"/>
        <dbReference type="ChEBI" id="CHEBI:83683"/>
        <dbReference type="EC" id="2.3.1.266"/>
    </reaction>
</comment>
<dbReference type="RefSeq" id="WP_093321303.1">
    <property type="nucleotide sequence ID" value="NZ_FOHV01000025.1"/>
</dbReference>
<dbReference type="NCBIfam" id="TIGR01575">
    <property type="entry name" value="rimI"/>
    <property type="match status" value="1"/>
</dbReference>
<dbReference type="InterPro" id="IPR050680">
    <property type="entry name" value="YpeA/RimI_acetyltransf"/>
</dbReference>
<feature type="active site" description="Proton donor" evidence="5">
    <location>
        <position position="115"/>
    </location>
</feature>
<dbReference type="HAMAP" id="MF_02210">
    <property type="entry name" value="RimI"/>
    <property type="match status" value="1"/>
</dbReference>
<dbReference type="CDD" id="cd04301">
    <property type="entry name" value="NAT_SF"/>
    <property type="match status" value="1"/>
</dbReference>